<sequence length="164" mass="18410">MKRCVPAAAWCFVASSAVALEAHDIHGTWRLASATRKIVDTDETLDAYGGPRPSGWLTYGEDGRMMVICAFEGRAKPIANDKMSDEDRIHLHKTFFAYAGTYRLEGQRITHAIDTSWNEAWSGTSQVRDVALTDGRLTLTTPPFKFNVDGRTSILTLVWERYPR</sequence>
<feature type="domain" description="Lipocalin-like" evidence="2">
    <location>
        <begin position="26"/>
        <end position="161"/>
    </location>
</feature>
<reference evidence="3" key="1">
    <citation type="submission" date="2019-12" db="EMBL/GenBank/DDBJ databases">
        <authorList>
            <person name="Cremers G."/>
        </authorList>
    </citation>
    <scope>NUCLEOTIDE SEQUENCE</scope>
    <source>
        <strain evidence="3">Mbul1</strain>
    </source>
</reference>
<accession>A0A679J1J7</accession>
<dbReference type="Pfam" id="PF13924">
    <property type="entry name" value="Lipocalin_5"/>
    <property type="match status" value="1"/>
</dbReference>
<gene>
    <name evidence="3" type="ORF">MBUL_00768</name>
</gene>
<dbReference type="AlphaFoldDB" id="A0A679J1J7"/>
<dbReference type="EMBL" id="LR743504">
    <property type="protein sequence ID" value="CAA2100630.1"/>
    <property type="molecule type" value="Genomic_DNA"/>
</dbReference>
<evidence type="ECO:0000256" key="1">
    <source>
        <dbReference type="SAM" id="SignalP"/>
    </source>
</evidence>
<evidence type="ECO:0000313" key="3">
    <source>
        <dbReference type="EMBL" id="CAA2100630.1"/>
    </source>
</evidence>
<evidence type="ECO:0000259" key="2">
    <source>
        <dbReference type="Pfam" id="PF13924"/>
    </source>
</evidence>
<protein>
    <recommendedName>
        <fullName evidence="2">Lipocalin-like domain-containing protein</fullName>
    </recommendedName>
</protein>
<feature type="signal peptide" evidence="1">
    <location>
        <begin position="1"/>
        <end position="19"/>
    </location>
</feature>
<keyword evidence="1" id="KW-0732">Signal</keyword>
<proteinExistence type="predicted"/>
<dbReference type="InterPro" id="IPR024311">
    <property type="entry name" value="Lipocalin-like"/>
</dbReference>
<name>A0A679J1J7_9HYPH</name>
<organism evidence="3">
    <name type="scientific">Methylobacterium bullatum</name>
    <dbReference type="NCBI Taxonomy" id="570505"/>
    <lineage>
        <taxon>Bacteria</taxon>
        <taxon>Pseudomonadati</taxon>
        <taxon>Pseudomonadota</taxon>
        <taxon>Alphaproteobacteria</taxon>
        <taxon>Hyphomicrobiales</taxon>
        <taxon>Methylobacteriaceae</taxon>
        <taxon>Methylobacterium</taxon>
    </lineage>
</organism>
<feature type="chain" id="PRO_5025676075" description="Lipocalin-like domain-containing protein" evidence="1">
    <location>
        <begin position="20"/>
        <end position="164"/>
    </location>
</feature>